<keyword evidence="1" id="KW-0812">Transmembrane</keyword>
<gene>
    <name evidence="2" type="ORF">TR133389</name>
</gene>
<organism evidence="2">
    <name type="scientific">Schistocephalus solidus</name>
    <name type="common">Tapeworm</name>
    <dbReference type="NCBI Taxonomy" id="70667"/>
    <lineage>
        <taxon>Eukaryota</taxon>
        <taxon>Metazoa</taxon>
        <taxon>Spiralia</taxon>
        <taxon>Lophotrochozoa</taxon>
        <taxon>Platyhelminthes</taxon>
        <taxon>Cestoda</taxon>
        <taxon>Eucestoda</taxon>
        <taxon>Diphyllobothriidea</taxon>
        <taxon>Diphyllobothriidae</taxon>
        <taxon>Schistocephalus</taxon>
    </lineage>
</organism>
<keyword evidence="1" id="KW-0472">Membrane</keyword>
<evidence type="ECO:0000313" key="2">
    <source>
        <dbReference type="EMBL" id="JAP54564.1"/>
    </source>
</evidence>
<evidence type="ECO:0000256" key="1">
    <source>
        <dbReference type="SAM" id="Phobius"/>
    </source>
</evidence>
<proteinExistence type="predicted"/>
<sequence length="158" mass="18354">SPLTPIPREKIFISPPPPPPPNLSWPGVCCCCFFVYFCSRYLYIFPSIVLFTDVKPCIHCELAYIRVHVYFYELYSRLPALTTFPNLAVRRHHRRSLLLRSLDIVLFFAKFSLLPFALSFLCLSAQNFAVPILSPRFFISSVKFSRVSEDFVCFFLLI</sequence>
<protein>
    <submittedName>
        <fullName evidence="2">Uncharacterized protein</fullName>
    </submittedName>
</protein>
<keyword evidence="1" id="KW-1133">Transmembrane helix</keyword>
<feature type="transmembrane region" description="Helical" evidence="1">
    <location>
        <begin position="97"/>
        <end position="121"/>
    </location>
</feature>
<feature type="non-terminal residue" evidence="2">
    <location>
        <position position="1"/>
    </location>
</feature>
<name>A0A0X3PS22_SCHSO</name>
<reference evidence="2" key="1">
    <citation type="submission" date="2016-01" db="EMBL/GenBank/DDBJ databases">
        <title>Reference transcriptome for the parasite Schistocephalus solidus: insights into the molecular evolution of parasitism.</title>
        <authorList>
            <person name="Hebert F.O."/>
            <person name="Grambauer S."/>
            <person name="Barber I."/>
            <person name="Landry C.R."/>
            <person name="Aubin-Horth N."/>
        </authorList>
    </citation>
    <scope>NUCLEOTIDE SEQUENCE</scope>
</reference>
<accession>A0A0X3PS22</accession>
<feature type="transmembrane region" description="Helical" evidence="1">
    <location>
        <begin position="23"/>
        <end position="43"/>
    </location>
</feature>
<dbReference type="AlphaFoldDB" id="A0A0X3PS22"/>
<dbReference type="EMBL" id="GEEE01008661">
    <property type="protein sequence ID" value="JAP54564.1"/>
    <property type="molecule type" value="Transcribed_RNA"/>
</dbReference>